<dbReference type="GO" id="GO:0006352">
    <property type="term" value="P:DNA-templated transcription initiation"/>
    <property type="evidence" value="ECO:0007669"/>
    <property type="project" value="InterPro"/>
</dbReference>
<dbReference type="AlphaFoldDB" id="A0A498RE35"/>
<evidence type="ECO:0000259" key="5">
    <source>
        <dbReference type="PROSITE" id="PS00715"/>
    </source>
</evidence>
<keyword evidence="7" id="KW-1185">Reference proteome</keyword>
<keyword evidence="2" id="KW-0731">Sigma factor</keyword>
<keyword evidence="4" id="KW-0804">Transcription</keyword>
<evidence type="ECO:0000256" key="1">
    <source>
        <dbReference type="ARBA" id="ARBA00023015"/>
    </source>
</evidence>
<keyword evidence="3" id="KW-0238">DNA-binding</keyword>
<dbReference type="InterPro" id="IPR014284">
    <property type="entry name" value="RNA_pol_sigma-70_dom"/>
</dbReference>
<dbReference type="InterPro" id="IPR013324">
    <property type="entry name" value="RNA_pol_sigma_r3/r4-like"/>
</dbReference>
<dbReference type="EMBL" id="UPPP01000116">
    <property type="protein sequence ID" value="VBB09255.1"/>
    <property type="molecule type" value="Genomic_DNA"/>
</dbReference>
<dbReference type="GO" id="GO:0016987">
    <property type="term" value="F:sigma factor activity"/>
    <property type="evidence" value="ECO:0007669"/>
    <property type="project" value="UniProtKB-KW"/>
</dbReference>
<dbReference type="PANTHER" id="PTHR30385">
    <property type="entry name" value="SIGMA FACTOR F FLAGELLAR"/>
    <property type="match status" value="1"/>
</dbReference>
<dbReference type="InterPro" id="IPR007630">
    <property type="entry name" value="RNA_pol_sigma70_r4"/>
</dbReference>
<organism evidence="6 7">
    <name type="scientific">Lucifera butyrica</name>
    <dbReference type="NCBI Taxonomy" id="1351585"/>
    <lineage>
        <taxon>Bacteria</taxon>
        <taxon>Bacillati</taxon>
        <taxon>Bacillota</taxon>
        <taxon>Negativicutes</taxon>
        <taxon>Veillonellales</taxon>
        <taxon>Veillonellaceae</taxon>
        <taxon>Lucifera</taxon>
    </lineage>
</organism>
<dbReference type="InterPro" id="IPR007627">
    <property type="entry name" value="RNA_pol_sigma70_r2"/>
</dbReference>
<feature type="domain" description="RNA polymerase sigma-70" evidence="5">
    <location>
        <begin position="64"/>
        <end position="77"/>
    </location>
</feature>
<sequence length="213" mass="24819">MLLHQYLAELKKINLLEPEEEKLLWQNYKHDGDFESRRQLIEHYQPLVFKLAMHWRCSDSMLMDLVQEGTVGLIEAVENFEPARGVAFSLYATHRIRGRMVNFLQREGSLNWAYMDEPLAGDESAGTLSETLAGSEEEVAVQAEHNYLVEQLKTALERLPSKEQLVLNGVYFQNYEPKKLAEDLNMSLSHIYRLQKQGIRRIRGMLAKVMQHW</sequence>
<name>A0A498RE35_9FIRM</name>
<dbReference type="PRINTS" id="PR00046">
    <property type="entry name" value="SIGMA70FCT"/>
</dbReference>
<dbReference type="NCBIfam" id="TIGR02937">
    <property type="entry name" value="sigma70-ECF"/>
    <property type="match status" value="1"/>
</dbReference>
<evidence type="ECO:0000256" key="4">
    <source>
        <dbReference type="ARBA" id="ARBA00023163"/>
    </source>
</evidence>
<proteinExistence type="predicted"/>
<dbReference type="InterPro" id="IPR013325">
    <property type="entry name" value="RNA_pol_sigma_r2"/>
</dbReference>
<dbReference type="SUPFAM" id="SSF88946">
    <property type="entry name" value="Sigma2 domain of RNA polymerase sigma factors"/>
    <property type="match status" value="1"/>
</dbReference>
<dbReference type="InterPro" id="IPR000943">
    <property type="entry name" value="RNA_pol_sigma70"/>
</dbReference>
<dbReference type="Gene3D" id="1.10.1740.10">
    <property type="match status" value="1"/>
</dbReference>
<protein>
    <submittedName>
        <fullName evidence="6">Rna polymerase sigma-70</fullName>
    </submittedName>
</protein>
<gene>
    <name evidence="6" type="ORF">LUCI_4545</name>
</gene>
<evidence type="ECO:0000313" key="6">
    <source>
        <dbReference type="EMBL" id="VBB09255.1"/>
    </source>
</evidence>
<accession>A0A498RE35</accession>
<evidence type="ECO:0000256" key="2">
    <source>
        <dbReference type="ARBA" id="ARBA00023082"/>
    </source>
</evidence>
<dbReference type="PROSITE" id="PS00715">
    <property type="entry name" value="SIGMA70_1"/>
    <property type="match status" value="1"/>
</dbReference>
<dbReference type="Pfam" id="PF04542">
    <property type="entry name" value="Sigma70_r2"/>
    <property type="match status" value="1"/>
</dbReference>
<keyword evidence="1" id="KW-0805">Transcription regulation</keyword>
<dbReference type="SUPFAM" id="SSF88659">
    <property type="entry name" value="Sigma3 and sigma4 domains of RNA polymerase sigma factors"/>
    <property type="match status" value="1"/>
</dbReference>
<dbReference type="OrthoDB" id="2111981at2"/>
<evidence type="ECO:0000256" key="3">
    <source>
        <dbReference type="ARBA" id="ARBA00023125"/>
    </source>
</evidence>
<reference evidence="6 7" key="1">
    <citation type="submission" date="2018-06" db="EMBL/GenBank/DDBJ databases">
        <authorList>
            <person name="Strepis N."/>
        </authorList>
    </citation>
    <scope>NUCLEOTIDE SEQUENCE [LARGE SCALE GENOMIC DNA]</scope>
    <source>
        <strain evidence="6">LUCI</strain>
    </source>
</reference>
<dbReference type="RefSeq" id="WP_122630060.1">
    <property type="nucleotide sequence ID" value="NZ_UPPP01000116.1"/>
</dbReference>
<evidence type="ECO:0000313" key="7">
    <source>
        <dbReference type="Proteomes" id="UP000277811"/>
    </source>
</evidence>
<dbReference type="Proteomes" id="UP000277811">
    <property type="component" value="Unassembled WGS sequence"/>
</dbReference>
<dbReference type="Gene3D" id="1.20.140.160">
    <property type="match status" value="1"/>
</dbReference>
<dbReference type="Pfam" id="PF04545">
    <property type="entry name" value="Sigma70_r4"/>
    <property type="match status" value="1"/>
</dbReference>
<dbReference type="GO" id="GO:0003677">
    <property type="term" value="F:DNA binding"/>
    <property type="evidence" value="ECO:0007669"/>
    <property type="project" value="UniProtKB-KW"/>
</dbReference>